<name>A0A9P4KDW8_9PLEO</name>
<accession>A0A9P4KDW8</accession>
<keyword evidence="2" id="KW-1185">Reference proteome</keyword>
<organism evidence="1 2">
    <name type="scientific">Lojkania enalia</name>
    <dbReference type="NCBI Taxonomy" id="147567"/>
    <lineage>
        <taxon>Eukaryota</taxon>
        <taxon>Fungi</taxon>
        <taxon>Dikarya</taxon>
        <taxon>Ascomycota</taxon>
        <taxon>Pezizomycotina</taxon>
        <taxon>Dothideomycetes</taxon>
        <taxon>Pleosporomycetidae</taxon>
        <taxon>Pleosporales</taxon>
        <taxon>Pleosporales incertae sedis</taxon>
        <taxon>Lojkania</taxon>
    </lineage>
</organism>
<gene>
    <name evidence="1" type="ORF">CC78DRAFT_566609</name>
</gene>
<evidence type="ECO:0000313" key="2">
    <source>
        <dbReference type="Proteomes" id="UP000800093"/>
    </source>
</evidence>
<dbReference type="AlphaFoldDB" id="A0A9P4KDW8"/>
<proteinExistence type="predicted"/>
<sequence>MSTATPGGRRRPDDKQTWRWIELLDRTFSQARDDEHDEDEGAVCPFFSWSRAGSPVGLSSSCIAPASRGPSQEPLVLGGQARQGGRLSRLLREGLVALEQADVPEACLRSAAVCTLPSNTTGPVQNYTSGRERTFEELVSIAAVAVVVVEISADPRQRRRYASP</sequence>
<dbReference type="Proteomes" id="UP000800093">
    <property type="component" value="Unassembled WGS sequence"/>
</dbReference>
<protein>
    <submittedName>
        <fullName evidence="1">Uncharacterized protein</fullName>
    </submittedName>
</protein>
<dbReference type="EMBL" id="ML986595">
    <property type="protein sequence ID" value="KAF2266881.1"/>
    <property type="molecule type" value="Genomic_DNA"/>
</dbReference>
<reference evidence="2" key="1">
    <citation type="journal article" date="2020" name="Stud. Mycol.">
        <title>101 Dothideomycetes genomes: A test case for predicting lifestyles and emergence of pathogens.</title>
        <authorList>
            <person name="Haridas S."/>
            <person name="Albert R."/>
            <person name="Binder M."/>
            <person name="Bloem J."/>
            <person name="LaButti K."/>
            <person name="Salamov A."/>
            <person name="Andreopoulos B."/>
            <person name="Baker S."/>
            <person name="Barry K."/>
            <person name="Bills G."/>
            <person name="Bluhm B."/>
            <person name="Cannon C."/>
            <person name="Castanera R."/>
            <person name="Culley D."/>
            <person name="Daum C."/>
            <person name="Ezra D."/>
            <person name="Gonzalez J."/>
            <person name="Henrissat B."/>
            <person name="Kuo A."/>
            <person name="Liang C."/>
            <person name="Lipzen A."/>
            <person name="Lutzoni F."/>
            <person name="Magnuson J."/>
            <person name="Mondo S."/>
            <person name="Nolan M."/>
            <person name="Ohm R."/>
            <person name="Pangilinan J."/>
            <person name="Park H.-J."/>
            <person name="Ramirez L."/>
            <person name="Alfaro M."/>
            <person name="Sun H."/>
            <person name="Tritt A."/>
            <person name="Yoshinaga Y."/>
            <person name="Zwiers L.-H."/>
            <person name="Turgeon B."/>
            <person name="Goodwin S."/>
            <person name="Spatafora J."/>
            <person name="Crous P."/>
            <person name="Grigoriev I."/>
        </authorList>
    </citation>
    <scope>NUCLEOTIDE SEQUENCE [LARGE SCALE GENOMIC DNA]</scope>
    <source>
        <strain evidence="2">CBS 304.66</strain>
    </source>
</reference>
<evidence type="ECO:0000313" key="1">
    <source>
        <dbReference type="EMBL" id="KAF2266881.1"/>
    </source>
</evidence>
<comment type="caution">
    <text evidence="1">The sequence shown here is derived from an EMBL/GenBank/DDBJ whole genome shotgun (WGS) entry which is preliminary data.</text>
</comment>